<name>A0A3Q8AMU4_9REOV</name>
<accession>A0A3Q8AMU4</accession>
<evidence type="ECO:0000313" key="2">
    <source>
        <dbReference type="EMBL" id="AQX34698.1"/>
    </source>
</evidence>
<dbReference type="EMBL" id="KY659462">
    <property type="protein sequence ID" value="AQX34698.1"/>
    <property type="molecule type" value="Genomic_RNA"/>
</dbReference>
<organism evidence="2">
    <name type="scientific">Changuinola virus</name>
    <dbReference type="NCBI Taxonomy" id="40052"/>
    <lineage>
        <taxon>Viruses</taxon>
        <taxon>Riboviria</taxon>
        <taxon>Orthornavirae</taxon>
        <taxon>Duplornaviricota</taxon>
        <taxon>Resentoviricetes</taxon>
        <taxon>Reovirales</taxon>
        <taxon>Sedoreoviridae</taxon>
        <taxon>Orbivirus</taxon>
        <taxon>Orbivirus changuinolaense</taxon>
    </lineage>
</organism>
<dbReference type="InterPro" id="IPR002630">
    <property type="entry name" value="Orbi_NS1"/>
</dbReference>
<evidence type="ECO:0000256" key="1">
    <source>
        <dbReference type="ARBA" id="ARBA00014071"/>
    </source>
</evidence>
<dbReference type="Pfam" id="PF01718">
    <property type="entry name" value="Orbi_NS1"/>
    <property type="match status" value="1"/>
</dbReference>
<proteinExistence type="predicted"/>
<protein>
    <recommendedName>
        <fullName evidence="1">Non-structural protein NS1</fullName>
    </recommendedName>
</protein>
<reference evidence="2" key="1">
    <citation type="submission" date="2017-02" db="EMBL/GenBank/DDBJ databases">
        <authorList>
            <person name="Phan T.G."/>
            <person name="Delwart E."/>
        </authorList>
    </citation>
    <scope>NUCLEOTIDE SEQUENCE</scope>
    <source>
        <strain evidence="2">GML 902974</strain>
    </source>
</reference>
<sequence>MECFITRFGICGEAAIAVKTFALVSRGWTCGHVRRDCLYRGRCARQFFSECVELCHQHNDLSEALHLVEIATRALHDRDKVWLNLYRHFQEEDEFISETSFNRVMGRAEELYVQSGMLDDVKQLRLVKNDDRVNLDDSQSFIHYTFLPIYGGHICKALSTMRYGQIGIVFIDTTKVESILPHDSEDFLQEKMHVQNQIRRMLPICPTTGSRSRIYNLAFLPIEMVNLMCDKEFKLEVCRRLEMDFKFLHSVTTKSGPRMILQRTALEAKGDDSGLFPYMVKIEREGNEDSLAKTCLKRLGNERWESWAFPELLCRMHNHRMISSDLILEYINEHMCCQICFLAEKGLDHDIILVDTRASELAGVDPVRVVSNRAHANGNVKLAQQVLHGTQVLTKVCDHWVVTTTTSAMEAFVVTASCIHRHVRGKGLWVDQCWQDAVYQLGRVLFRFDLDERGRTNLTRLFFFICFGYLPLDNGRVPVWKDLGDFLKVITGGEVNGMDPDVEIYMLMLDAVHSVIHLANQNDAVNVDAQDDPIDNRLRVFGFEVEAHMHNEFVRRVRHRNNN</sequence>